<evidence type="ECO:0000313" key="2">
    <source>
        <dbReference type="Proteomes" id="UP000077355"/>
    </source>
</evidence>
<comment type="caution">
    <text evidence="1">The sequence shown here is derived from an EMBL/GenBank/DDBJ whole genome shotgun (WGS) entry which is preliminary data.</text>
</comment>
<reference evidence="1 2" key="1">
    <citation type="submission" date="2016-03" db="EMBL/GenBank/DDBJ databases">
        <title>Draft genome sequence of Paenibacillus antarcticus CECT 5836.</title>
        <authorList>
            <person name="Shin S.-K."/>
            <person name="Yi H."/>
        </authorList>
    </citation>
    <scope>NUCLEOTIDE SEQUENCE [LARGE SCALE GENOMIC DNA]</scope>
    <source>
        <strain evidence="1 2">CECT 5836</strain>
    </source>
</reference>
<accession>A0A168NA57</accession>
<sequence>MPAPLSSGGRCFFIRIDAKEISRWVDIEQSEILVLMPSYKEGLSRIVRENMEVDYFDEGIM</sequence>
<keyword evidence="2" id="KW-1185">Reference proteome</keyword>
<dbReference type="AlphaFoldDB" id="A0A168NA57"/>
<dbReference type="RefSeq" id="WP_068649710.1">
    <property type="nucleotide sequence ID" value="NZ_LVJI01000016.1"/>
</dbReference>
<proteinExistence type="predicted"/>
<gene>
    <name evidence="1" type="ORF">PBAT_11620</name>
</gene>
<evidence type="ECO:0000313" key="1">
    <source>
        <dbReference type="EMBL" id="OAB45567.1"/>
    </source>
</evidence>
<organism evidence="1 2">
    <name type="scientific">Paenibacillus antarcticus</name>
    <dbReference type="NCBI Taxonomy" id="253703"/>
    <lineage>
        <taxon>Bacteria</taxon>
        <taxon>Bacillati</taxon>
        <taxon>Bacillota</taxon>
        <taxon>Bacilli</taxon>
        <taxon>Bacillales</taxon>
        <taxon>Paenibacillaceae</taxon>
        <taxon>Paenibacillus</taxon>
    </lineage>
</organism>
<name>A0A168NA57_9BACL</name>
<dbReference type="Proteomes" id="UP000077355">
    <property type="component" value="Unassembled WGS sequence"/>
</dbReference>
<dbReference type="EMBL" id="LVJI01000016">
    <property type="protein sequence ID" value="OAB45567.1"/>
    <property type="molecule type" value="Genomic_DNA"/>
</dbReference>
<protein>
    <submittedName>
        <fullName evidence="1">Uncharacterized protein</fullName>
    </submittedName>
</protein>